<evidence type="ECO:0000313" key="3">
    <source>
        <dbReference type="Proteomes" id="UP001064489"/>
    </source>
</evidence>
<evidence type="ECO:0000313" key="2">
    <source>
        <dbReference type="EMBL" id="KAI9201627.1"/>
    </source>
</evidence>
<reference evidence="2" key="1">
    <citation type="journal article" date="2022" name="Plant J.">
        <title>Strategies of tolerance reflected in two North American maple genomes.</title>
        <authorList>
            <person name="McEvoy S.L."/>
            <person name="Sezen U.U."/>
            <person name="Trouern-Trend A."/>
            <person name="McMahon S.M."/>
            <person name="Schaberg P.G."/>
            <person name="Yang J."/>
            <person name="Wegrzyn J.L."/>
            <person name="Swenson N.G."/>
        </authorList>
    </citation>
    <scope>NUCLEOTIDE SEQUENCE</scope>
    <source>
        <strain evidence="2">91603</strain>
    </source>
</reference>
<sequence>MMVGFAGYDRSGWGENGTPRSGGGRLLGGNCIVYCLPISVQAMGDMVDDASSQKQSKMSHVDVPPLSTPQVEDPHPATPTVTPLVLDVELGATIVEGEA</sequence>
<name>A0AAD5P6S1_ACENE</name>
<protein>
    <submittedName>
        <fullName evidence="2">Uncharacterized protein</fullName>
    </submittedName>
</protein>
<organism evidence="2 3">
    <name type="scientific">Acer negundo</name>
    <name type="common">Box elder</name>
    <dbReference type="NCBI Taxonomy" id="4023"/>
    <lineage>
        <taxon>Eukaryota</taxon>
        <taxon>Viridiplantae</taxon>
        <taxon>Streptophyta</taxon>
        <taxon>Embryophyta</taxon>
        <taxon>Tracheophyta</taxon>
        <taxon>Spermatophyta</taxon>
        <taxon>Magnoliopsida</taxon>
        <taxon>eudicotyledons</taxon>
        <taxon>Gunneridae</taxon>
        <taxon>Pentapetalae</taxon>
        <taxon>rosids</taxon>
        <taxon>malvids</taxon>
        <taxon>Sapindales</taxon>
        <taxon>Sapindaceae</taxon>
        <taxon>Hippocastanoideae</taxon>
        <taxon>Acereae</taxon>
        <taxon>Acer</taxon>
    </lineage>
</organism>
<reference evidence="2" key="2">
    <citation type="submission" date="2023-02" db="EMBL/GenBank/DDBJ databases">
        <authorList>
            <person name="Swenson N.G."/>
            <person name="Wegrzyn J.L."/>
            <person name="Mcevoy S.L."/>
        </authorList>
    </citation>
    <scope>NUCLEOTIDE SEQUENCE</scope>
    <source>
        <strain evidence="2">91603</strain>
        <tissue evidence="2">Leaf</tissue>
    </source>
</reference>
<keyword evidence="3" id="KW-1185">Reference proteome</keyword>
<dbReference type="Proteomes" id="UP001064489">
    <property type="component" value="Chromosome 9"/>
</dbReference>
<dbReference type="AlphaFoldDB" id="A0AAD5P6S1"/>
<feature type="region of interest" description="Disordered" evidence="1">
    <location>
        <begin position="47"/>
        <end position="82"/>
    </location>
</feature>
<proteinExistence type="predicted"/>
<gene>
    <name evidence="2" type="ORF">LWI28_026396</name>
</gene>
<evidence type="ECO:0000256" key="1">
    <source>
        <dbReference type="SAM" id="MobiDB-lite"/>
    </source>
</evidence>
<dbReference type="EMBL" id="JAJSOW010000001">
    <property type="protein sequence ID" value="KAI9201627.1"/>
    <property type="molecule type" value="Genomic_DNA"/>
</dbReference>
<comment type="caution">
    <text evidence="2">The sequence shown here is derived from an EMBL/GenBank/DDBJ whole genome shotgun (WGS) entry which is preliminary data.</text>
</comment>
<accession>A0AAD5P6S1</accession>